<reference evidence="2" key="1">
    <citation type="journal article" date="2015" name="PLoS Negl. Trop. Dis.">
        <title>Deep Sequencing Analysis of the Ixodes ricinus Haemocytome.</title>
        <authorList>
            <person name="Kotsyfakis M."/>
            <person name="Kopacek P."/>
            <person name="Franta Z."/>
            <person name="Pedra J.H."/>
            <person name="Ribeiro J.M."/>
        </authorList>
    </citation>
    <scope>NUCLEOTIDE SEQUENCE</scope>
</reference>
<name>A0A090XDL4_IXORI</name>
<feature type="domain" description="Reverse transcriptase" evidence="1">
    <location>
        <begin position="51"/>
        <end position="118"/>
    </location>
</feature>
<protein>
    <recommendedName>
        <fullName evidence="1">Reverse transcriptase domain-containing protein</fullName>
    </recommendedName>
</protein>
<organism evidence="2">
    <name type="scientific">Ixodes ricinus</name>
    <name type="common">Common tick</name>
    <name type="synonym">Acarus ricinus</name>
    <dbReference type="NCBI Taxonomy" id="34613"/>
    <lineage>
        <taxon>Eukaryota</taxon>
        <taxon>Metazoa</taxon>
        <taxon>Ecdysozoa</taxon>
        <taxon>Arthropoda</taxon>
        <taxon>Chelicerata</taxon>
        <taxon>Arachnida</taxon>
        <taxon>Acari</taxon>
        <taxon>Parasitiformes</taxon>
        <taxon>Ixodida</taxon>
        <taxon>Ixodoidea</taxon>
        <taxon>Ixodidae</taxon>
        <taxon>Ixodinae</taxon>
        <taxon>Ixodes</taxon>
    </lineage>
</organism>
<evidence type="ECO:0000313" key="2">
    <source>
        <dbReference type="EMBL" id="JAC94195.1"/>
    </source>
</evidence>
<accession>A0A090XDL4</accession>
<sequence>MAYARVTVHGLQVTWKIAGIELVFFRLHVSAVSIVIRCAPGLQPWAVVVLVFINDLPSQVHNSKALLYADDLKLFRKVDNAQDCFLLQNDVCSVEKWCKTNRLQLNLKKTSVMSMSRRHECIVFNCILSGSQIQRVSLVRDLGVQVDSRLDFHQHVFNTASQALPCLGVVSRLTRRFRRPHCIRSLCCSLVRQRLEFRSVI</sequence>
<dbReference type="InterPro" id="IPR000477">
    <property type="entry name" value="RT_dom"/>
</dbReference>
<dbReference type="PANTHER" id="PTHR33332">
    <property type="entry name" value="REVERSE TRANSCRIPTASE DOMAIN-CONTAINING PROTEIN"/>
    <property type="match status" value="1"/>
</dbReference>
<dbReference type="Pfam" id="PF00078">
    <property type="entry name" value="RVT_1"/>
    <property type="match status" value="1"/>
</dbReference>
<dbReference type="AlphaFoldDB" id="A0A090XDL4"/>
<dbReference type="EMBL" id="GBIH01000515">
    <property type="protein sequence ID" value="JAC94195.1"/>
    <property type="molecule type" value="mRNA"/>
</dbReference>
<proteinExistence type="evidence at transcript level"/>
<evidence type="ECO:0000259" key="1">
    <source>
        <dbReference type="Pfam" id="PF00078"/>
    </source>
</evidence>